<feature type="transmembrane region" description="Helical" evidence="1">
    <location>
        <begin position="12"/>
        <end position="32"/>
    </location>
</feature>
<dbReference type="NCBIfam" id="TIGR02532">
    <property type="entry name" value="IV_pilin_GFxxxE"/>
    <property type="match status" value="1"/>
</dbReference>
<comment type="caution">
    <text evidence="2">The sequence shown here is derived from an EMBL/GenBank/DDBJ whole genome shotgun (WGS) entry which is preliminary data.</text>
</comment>
<gene>
    <name evidence="2" type="primary">pulG</name>
    <name evidence="2" type="ORF">SCALIN_C17_0120</name>
</gene>
<dbReference type="OrthoDB" id="286317at2"/>
<dbReference type="SUPFAM" id="SSF54523">
    <property type="entry name" value="Pili subunits"/>
    <property type="match status" value="1"/>
</dbReference>
<dbReference type="PROSITE" id="PS00409">
    <property type="entry name" value="PROKAR_NTER_METHYL"/>
    <property type="match status" value="1"/>
</dbReference>
<dbReference type="InterPro" id="IPR012902">
    <property type="entry name" value="N_methyl_site"/>
</dbReference>
<keyword evidence="1" id="KW-0472">Membrane</keyword>
<dbReference type="AlphaFoldDB" id="A0A286TYY7"/>
<dbReference type="RefSeq" id="WP_096894478.1">
    <property type="nucleotide sequence ID" value="NZ_BAOS01000017.1"/>
</dbReference>
<organism evidence="2 3">
    <name type="scientific">Candidatus Scalindua japonica</name>
    <dbReference type="NCBI Taxonomy" id="1284222"/>
    <lineage>
        <taxon>Bacteria</taxon>
        <taxon>Pseudomonadati</taxon>
        <taxon>Planctomycetota</taxon>
        <taxon>Candidatus Brocadiia</taxon>
        <taxon>Candidatus Brocadiales</taxon>
        <taxon>Candidatus Scalinduaceae</taxon>
        <taxon>Candidatus Scalindua</taxon>
    </lineage>
</organism>
<dbReference type="Gene3D" id="3.30.700.10">
    <property type="entry name" value="Glycoprotein, Type 4 Pilin"/>
    <property type="match status" value="1"/>
</dbReference>
<dbReference type="InterPro" id="IPR045584">
    <property type="entry name" value="Pilin-like"/>
</dbReference>
<keyword evidence="1" id="KW-1133">Transmembrane helix</keyword>
<evidence type="ECO:0000256" key="1">
    <source>
        <dbReference type="SAM" id="Phobius"/>
    </source>
</evidence>
<keyword evidence="3" id="KW-1185">Reference proteome</keyword>
<proteinExistence type="predicted"/>
<evidence type="ECO:0000313" key="3">
    <source>
        <dbReference type="Proteomes" id="UP000218542"/>
    </source>
</evidence>
<keyword evidence="1" id="KW-0812">Transmembrane</keyword>
<evidence type="ECO:0000313" key="2">
    <source>
        <dbReference type="EMBL" id="GAX61086.1"/>
    </source>
</evidence>
<reference evidence="3" key="1">
    <citation type="journal article" date="2017" name="Environ. Microbiol. Rep.">
        <title>Genetic Diversity of Marine Anaerobic Ammonium-Oxidizing Bacteria as Revealed by Genomic and Proteomic Analyses of 'Candidatus Scalindua japonica'.</title>
        <authorList>
            <person name="Oshiki M."/>
            <person name="Mizuto K."/>
            <person name="Kimura Z."/>
            <person name="Kindaichi T."/>
            <person name="Satoh H."/>
            <person name="Okabe S."/>
        </authorList>
    </citation>
    <scope>NUCLEOTIDE SEQUENCE [LARGE SCALE GENOMIC DNA]</scope>
    <source>
        <strain evidence="3">husup-a2</strain>
    </source>
</reference>
<name>A0A286TYY7_9BACT</name>
<sequence length="143" mass="14871">MQSKRKKSEEGFTLIELIMVIVILGVISAVAIPKFLSLSDSAKLSAARGVGSALSSSIQAEHSDFLINTTTYTLADVLAATAFTGGITYQATATDTPASGEIASNAAGTAIILNYKGSTFEWDWTARSGDTPALITEDASSAF</sequence>
<dbReference type="Pfam" id="PF07963">
    <property type="entry name" value="N_methyl"/>
    <property type="match status" value="1"/>
</dbReference>
<dbReference type="EMBL" id="BAOS01000017">
    <property type="protein sequence ID" value="GAX61086.1"/>
    <property type="molecule type" value="Genomic_DNA"/>
</dbReference>
<dbReference type="Proteomes" id="UP000218542">
    <property type="component" value="Unassembled WGS sequence"/>
</dbReference>
<accession>A0A286TYY7</accession>
<protein>
    <submittedName>
        <fullName evidence="2">Type II secretory system protein</fullName>
    </submittedName>
</protein>